<sequence length="209" mass="22841">MSVDPELLAIWIRGWAVTRGVQAPVRDDGAWRVDVGQPDQIARYVYADPGEALRSRATAIRVPHVFLKVCAGADVVRPFLDERWAVQPPGFMMTLAGTMGPPEDAPAGYRLELEPGPVSFARFLTGDGEEAACGRVAVVEERIIFDRILTAPEHGRRGLGSRLMRILETVGRERGGRDGVLVATEAGRALYERLGWELHAPYTTAVIPG</sequence>
<comment type="caution">
    <text evidence="2">The sequence shown here is derived from an EMBL/GenBank/DDBJ whole genome shotgun (WGS) entry which is preliminary data.</text>
</comment>
<dbReference type="InterPro" id="IPR016181">
    <property type="entry name" value="Acyl_CoA_acyltransferase"/>
</dbReference>
<accession>A0A7W6JC80</accession>
<name>A0A7W6JC80_9CAUL</name>
<gene>
    <name evidence="2" type="ORF">GGR12_000346</name>
</gene>
<dbReference type="Pfam" id="PF13508">
    <property type="entry name" value="Acetyltransf_7"/>
    <property type="match status" value="1"/>
</dbReference>
<dbReference type="PROSITE" id="PS51186">
    <property type="entry name" value="GNAT"/>
    <property type="match status" value="1"/>
</dbReference>
<dbReference type="SUPFAM" id="SSF55729">
    <property type="entry name" value="Acyl-CoA N-acyltransferases (Nat)"/>
    <property type="match status" value="1"/>
</dbReference>
<organism evidence="2 3">
    <name type="scientific">Brevundimonas lenta</name>
    <dbReference type="NCBI Taxonomy" id="424796"/>
    <lineage>
        <taxon>Bacteria</taxon>
        <taxon>Pseudomonadati</taxon>
        <taxon>Pseudomonadota</taxon>
        <taxon>Alphaproteobacteria</taxon>
        <taxon>Caulobacterales</taxon>
        <taxon>Caulobacteraceae</taxon>
        <taxon>Brevundimonas</taxon>
    </lineage>
</organism>
<dbReference type="Gene3D" id="3.40.630.30">
    <property type="match status" value="1"/>
</dbReference>
<dbReference type="CDD" id="cd04301">
    <property type="entry name" value="NAT_SF"/>
    <property type="match status" value="1"/>
</dbReference>
<protein>
    <submittedName>
        <fullName evidence="2">GNAT superfamily N-acetyltransferase</fullName>
    </submittedName>
</protein>
<proteinExistence type="predicted"/>
<dbReference type="AlphaFoldDB" id="A0A7W6JC80"/>
<dbReference type="EMBL" id="JACIDM010000001">
    <property type="protein sequence ID" value="MBB4081507.1"/>
    <property type="molecule type" value="Genomic_DNA"/>
</dbReference>
<feature type="domain" description="N-acetyltransferase" evidence="1">
    <location>
        <begin position="74"/>
        <end position="209"/>
    </location>
</feature>
<dbReference type="InterPro" id="IPR000182">
    <property type="entry name" value="GNAT_dom"/>
</dbReference>
<dbReference type="GO" id="GO:0016747">
    <property type="term" value="F:acyltransferase activity, transferring groups other than amino-acyl groups"/>
    <property type="evidence" value="ECO:0007669"/>
    <property type="project" value="InterPro"/>
</dbReference>
<keyword evidence="2" id="KW-0808">Transferase</keyword>
<keyword evidence="3" id="KW-1185">Reference proteome</keyword>
<evidence type="ECO:0000313" key="2">
    <source>
        <dbReference type="EMBL" id="MBB4081507.1"/>
    </source>
</evidence>
<reference evidence="2 3" key="1">
    <citation type="submission" date="2020-08" db="EMBL/GenBank/DDBJ databases">
        <title>Genomic Encyclopedia of Type Strains, Phase IV (KMG-IV): sequencing the most valuable type-strain genomes for metagenomic binning, comparative biology and taxonomic classification.</title>
        <authorList>
            <person name="Goeker M."/>
        </authorList>
    </citation>
    <scope>NUCLEOTIDE SEQUENCE [LARGE SCALE GENOMIC DNA]</scope>
    <source>
        <strain evidence="2 3">DSM 23960</strain>
    </source>
</reference>
<dbReference type="RefSeq" id="WP_183202236.1">
    <property type="nucleotide sequence ID" value="NZ_BAAAER010000002.1"/>
</dbReference>
<evidence type="ECO:0000259" key="1">
    <source>
        <dbReference type="PROSITE" id="PS51186"/>
    </source>
</evidence>
<evidence type="ECO:0000313" key="3">
    <source>
        <dbReference type="Proteomes" id="UP000529946"/>
    </source>
</evidence>
<dbReference type="Proteomes" id="UP000529946">
    <property type="component" value="Unassembled WGS sequence"/>
</dbReference>